<dbReference type="Proteomes" id="UP000269154">
    <property type="component" value="Unassembled WGS sequence"/>
</dbReference>
<dbReference type="InterPro" id="IPR007409">
    <property type="entry name" value="Restrct_endonuc_type1_HsdR_N"/>
</dbReference>
<keyword evidence="2" id="KW-0378">Hydrolase</keyword>
<proteinExistence type="predicted"/>
<comment type="caution">
    <text evidence="2">The sequence shown here is derived from an EMBL/GenBank/DDBJ whole genome shotgun (WGS) entry which is preliminary data.</text>
</comment>
<evidence type="ECO:0000259" key="1">
    <source>
        <dbReference type="Pfam" id="PF04313"/>
    </source>
</evidence>
<keyword evidence="2" id="KW-0255">Endonuclease</keyword>
<dbReference type="GO" id="GO:0009035">
    <property type="term" value="F:type I site-specific deoxyribonuclease activity"/>
    <property type="evidence" value="ECO:0007669"/>
    <property type="project" value="UniProtKB-EC"/>
</dbReference>
<sequence>MTAIIQANKLNMIDVEHKFSLNQTDDIQFFREWFDGLPEITDIEKQVLDRAKANYLNAIKHREISENLVKMTVIAPLLAWANFYQLPFDIVDENSIDVSVETQDEIIKGRIDIIVFKHHLWLLVIESKNAGLSIINGIPQALTYMMTNPHPEQPIFGLVTNGDDFQFIKLVKQNLPEYALSKKFTISNPQTNELYHVLSILKKLGQVIN</sequence>
<accession>A0A3N6P2Y3</accession>
<dbReference type="Pfam" id="PF04313">
    <property type="entry name" value="HSDR_N"/>
    <property type="match status" value="1"/>
</dbReference>
<protein>
    <submittedName>
        <fullName evidence="2">Restriction endonuclease subunit R</fullName>
    </submittedName>
</protein>
<feature type="domain" description="Restriction endonuclease type I HsdR N-terminal" evidence="1">
    <location>
        <begin position="78"/>
        <end position="170"/>
    </location>
</feature>
<dbReference type="EMBL" id="RCBY01000199">
    <property type="protein sequence ID" value="RQH29113.1"/>
    <property type="molecule type" value="Genomic_DNA"/>
</dbReference>
<dbReference type="GO" id="GO:0009307">
    <property type="term" value="P:DNA restriction-modification system"/>
    <property type="evidence" value="ECO:0007669"/>
    <property type="project" value="UniProtKB-KW"/>
</dbReference>
<keyword evidence="3" id="KW-1185">Reference proteome</keyword>
<dbReference type="Gene3D" id="3.90.1570.30">
    <property type="match status" value="1"/>
</dbReference>
<dbReference type="OrthoDB" id="511707at2"/>
<evidence type="ECO:0000313" key="3">
    <source>
        <dbReference type="Proteomes" id="UP000269154"/>
    </source>
</evidence>
<organism evidence="2 3">
    <name type="scientific">Okeania hirsuta</name>
    <dbReference type="NCBI Taxonomy" id="1458930"/>
    <lineage>
        <taxon>Bacteria</taxon>
        <taxon>Bacillati</taxon>
        <taxon>Cyanobacteriota</taxon>
        <taxon>Cyanophyceae</taxon>
        <taxon>Oscillatoriophycideae</taxon>
        <taxon>Oscillatoriales</taxon>
        <taxon>Microcoleaceae</taxon>
        <taxon>Okeania</taxon>
    </lineage>
</organism>
<name>A0A3N6P2Y3_9CYAN</name>
<dbReference type="AlphaFoldDB" id="A0A3N6P2Y3"/>
<dbReference type="GO" id="GO:0005524">
    <property type="term" value="F:ATP binding"/>
    <property type="evidence" value="ECO:0007669"/>
    <property type="project" value="UniProtKB-KW"/>
</dbReference>
<dbReference type="RefSeq" id="WP_124155353.1">
    <property type="nucleotide sequence ID" value="NZ_CAWOLW010000111.1"/>
</dbReference>
<evidence type="ECO:0000313" key="2">
    <source>
        <dbReference type="EMBL" id="RQH29113.1"/>
    </source>
</evidence>
<dbReference type="GO" id="GO:0003677">
    <property type="term" value="F:DNA binding"/>
    <property type="evidence" value="ECO:0007669"/>
    <property type="project" value="UniProtKB-KW"/>
</dbReference>
<keyword evidence="2" id="KW-0540">Nuclease</keyword>
<gene>
    <name evidence="2" type="ORF">D5R40_25080</name>
</gene>
<reference evidence="2 3" key="1">
    <citation type="journal article" date="2018" name="ACS Chem. Biol.">
        <title>Ketoreductase domain dysfunction expands chemodiversity: malyngamide biosynthesis in the cyanobacterium Okeania hirsuta.</title>
        <authorList>
            <person name="Moss N.A."/>
            <person name="Leao T."/>
            <person name="Rankin M."/>
            <person name="McCullough T.M."/>
            <person name="Qu P."/>
            <person name="Korobeynikov A."/>
            <person name="Smith J.L."/>
            <person name="Gerwick L."/>
            <person name="Gerwick W.H."/>
        </authorList>
    </citation>
    <scope>NUCLEOTIDE SEQUENCE [LARGE SCALE GENOMIC DNA]</scope>
    <source>
        <strain evidence="2 3">PAB10Feb10-1</strain>
    </source>
</reference>